<dbReference type="Proteomes" id="UP001594351">
    <property type="component" value="Unassembled WGS sequence"/>
</dbReference>
<evidence type="ECO:0000256" key="5">
    <source>
        <dbReference type="PROSITE-ProRule" id="PRU10141"/>
    </source>
</evidence>
<dbReference type="SUPFAM" id="SSF48452">
    <property type="entry name" value="TPR-like"/>
    <property type="match status" value="1"/>
</dbReference>
<evidence type="ECO:0000313" key="8">
    <source>
        <dbReference type="Proteomes" id="UP001594351"/>
    </source>
</evidence>
<protein>
    <submittedName>
        <fullName evidence="7">Protein kinase</fullName>
    </submittedName>
</protein>
<dbReference type="Pfam" id="PF00069">
    <property type="entry name" value="Pkinase"/>
    <property type="match status" value="1"/>
</dbReference>
<feature type="domain" description="Protein kinase" evidence="6">
    <location>
        <begin position="53"/>
        <end position="311"/>
    </location>
</feature>
<dbReference type="PROSITE" id="PS00107">
    <property type="entry name" value="PROTEIN_KINASE_ATP"/>
    <property type="match status" value="1"/>
</dbReference>
<evidence type="ECO:0000259" key="6">
    <source>
        <dbReference type="PROSITE" id="PS50011"/>
    </source>
</evidence>
<dbReference type="CDD" id="cd14014">
    <property type="entry name" value="STKc_PknB_like"/>
    <property type="match status" value="1"/>
</dbReference>
<comment type="caution">
    <text evidence="7">The sequence shown here is derived from an EMBL/GenBank/DDBJ whole genome shotgun (WGS) entry which is preliminary data.</text>
</comment>
<keyword evidence="4 5" id="KW-0067">ATP-binding</keyword>
<keyword evidence="2 5" id="KW-0547">Nucleotide-binding</keyword>
<dbReference type="InterPro" id="IPR017441">
    <property type="entry name" value="Protein_kinase_ATP_BS"/>
</dbReference>
<proteinExistence type="predicted"/>
<dbReference type="PROSITE" id="PS50011">
    <property type="entry name" value="PROTEIN_KINASE_DOM"/>
    <property type="match status" value="1"/>
</dbReference>
<evidence type="ECO:0000313" key="7">
    <source>
        <dbReference type="EMBL" id="MFC1849203.1"/>
    </source>
</evidence>
<keyword evidence="8" id="KW-1185">Reference proteome</keyword>
<sequence>MKCLECQHTNSDTAYTCSKCGAVLLPEPEESVMITSELTAHTQSQEVVFANRYEVIEELGQGGMGSVFKAFDIKTQEIIALKILRPEIAMDHTAIERFKNELILSRKISHRYICRMYDLGEEENKYFITMEYVSGQNLRSLIKRHEKLSIKKTLFFSKQICEGLAEAHRLGIVHRDLKPHNIMIDQDGDVRIVDFGIARSFQSEGITRTGAIIGTPEYMSPEQLESKKIDHRSDIYSFGAILFEMVTGSPPFRGKSIFTVAFKQKSEKPPSPQDFNIKIPDDLSRIILKCLEKKEEDRYQTIEEVSSDLKMVEQNIDTSESAISEKKTFSSKEITVQFTPKKLVTGVIVLLVLVLSAVLIFRDHGQKPLSDRVLVSPFENRTGDVSLDKIGNIAADWITQGLFQTGMVSLVPVSMIPHSNQVPEGEDRIRYLSEKTGARIIVSGTYYLIDETLQFQAHIIDASESKILSALAPIEGSKSDPLPSIELLRQRLLGALATIYDPRLRSFAVVGCQPPTYKSYQEYIKGLQLFLELEFAAAIPHFERAESLDSSFPQPLIFAAAAYLNQGDFQKAGTFAQKVEVLSDKLSPVDRNIHLWLQALLRGDKEGALRASRSVSELAPGTAFDYQLGLDALRTNRLRESVAQLNKLDPEGSWLAGWYAYWGILTTAYHLLGEHEQELIEAQKARKLYPDIPMVFWSELRALAALGRNEEFNEVFNDCLTLLQNKGLNSGRIMMLLGYELRVHGQKKASRLMFERALTYFESQQHIHSQEEDHRPELANVLYYLQRWQESRTILKALLAEDPENVNTIGYLGMIAARRGERDEALKIVGQLADMQKPYLFGQHTFMCACIHALLNEREKALSTLRTALSQGIDYPELHADLNLETLQDYKPFQDLIRPKE</sequence>
<dbReference type="EMBL" id="JBHPBY010000026">
    <property type="protein sequence ID" value="MFC1849203.1"/>
    <property type="molecule type" value="Genomic_DNA"/>
</dbReference>
<gene>
    <name evidence="7" type="ORF">ACFL27_03240</name>
</gene>
<evidence type="ECO:0000256" key="4">
    <source>
        <dbReference type="ARBA" id="ARBA00022840"/>
    </source>
</evidence>
<dbReference type="Gene3D" id="1.25.40.10">
    <property type="entry name" value="Tetratricopeptide repeat domain"/>
    <property type="match status" value="2"/>
</dbReference>
<dbReference type="InterPro" id="IPR000719">
    <property type="entry name" value="Prot_kinase_dom"/>
</dbReference>
<dbReference type="SUPFAM" id="SSF56112">
    <property type="entry name" value="Protein kinase-like (PK-like)"/>
    <property type="match status" value="1"/>
</dbReference>
<dbReference type="InterPro" id="IPR011009">
    <property type="entry name" value="Kinase-like_dom_sf"/>
</dbReference>
<dbReference type="GO" id="GO:0016301">
    <property type="term" value="F:kinase activity"/>
    <property type="evidence" value="ECO:0007669"/>
    <property type="project" value="UniProtKB-KW"/>
</dbReference>
<evidence type="ECO:0000256" key="1">
    <source>
        <dbReference type="ARBA" id="ARBA00022679"/>
    </source>
</evidence>
<dbReference type="InterPro" id="IPR008271">
    <property type="entry name" value="Ser/Thr_kinase_AS"/>
</dbReference>
<dbReference type="InterPro" id="IPR011990">
    <property type="entry name" value="TPR-like_helical_dom_sf"/>
</dbReference>
<dbReference type="Gene3D" id="3.30.200.20">
    <property type="entry name" value="Phosphorylase Kinase, domain 1"/>
    <property type="match status" value="1"/>
</dbReference>
<dbReference type="SMART" id="SM00220">
    <property type="entry name" value="S_TKc"/>
    <property type="match status" value="1"/>
</dbReference>
<accession>A0ABV6YSN0</accession>
<dbReference type="PROSITE" id="PS00108">
    <property type="entry name" value="PROTEIN_KINASE_ST"/>
    <property type="match status" value="1"/>
</dbReference>
<feature type="binding site" evidence="5">
    <location>
        <position position="82"/>
    </location>
    <ligand>
        <name>ATP</name>
        <dbReference type="ChEBI" id="CHEBI:30616"/>
    </ligand>
</feature>
<keyword evidence="3 7" id="KW-0418">Kinase</keyword>
<evidence type="ECO:0000256" key="2">
    <source>
        <dbReference type="ARBA" id="ARBA00022741"/>
    </source>
</evidence>
<evidence type="ECO:0000256" key="3">
    <source>
        <dbReference type="ARBA" id="ARBA00022777"/>
    </source>
</evidence>
<dbReference type="PANTHER" id="PTHR43289">
    <property type="entry name" value="MITOGEN-ACTIVATED PROTEIN KINASE KINASE KINASE 20-RELATED"/>
    <property type="match status" value="1"/>
</dbReference>
<dbReference type="Gene3D" id="1.10.510.10">
    <property type="entry name" value="Transferase(Phosphotransferase) domain 1"/>
    <property type="match status" value="1"/>
</dbReference>
<dbReference type="PANTHER" id="PTHR43289:SF34">
    <property type="entry name" value="SERINE_THREONINE-PROTEIN KINASE YBDM-RELATED"/>
    <property type="match status" value="1"/>
</dbReference>
<organism evidence="7 8">
    <name type="scientific">candidate division CSSED10-310 bacterium</name>
    <dbReference type="NCBI Taxonomy" id="2855610"/>
    <lineage>
        <taxon>Bacteria</taxon>
        <taxon>Bacteria division CSSED10-310</taxon>
    </lineage>
</organism>
<keyword evidence="1" id="KW-0808">Transferase</keyword>
<name>A0ABV6YSN0_UNCC1</name>
<reference evidence="7 8" key="1">
    <citation type="submission" date="2024-09" db="EMBL/GenBank/DDBJ databases">
        <title>Laminarin stimulates single cell rates of sulfate reduction while oxygen inhibits transcriptomic activity in coastal marine sediment.</title>
        <authorList>
            <person name="Lindsay M."/>
            <person name="Orcutt B."/>
            <person name="Emerson D."/>
            <person name="Stepanauskas R."/>
            <person name="D'Angelo T."/>
        </authorList>
    </citation>
    <scope>NUCLEOTIDE SEQUENCE [LARGE SCALE GENOMIC DNA]</scope>
    <source>
        <strain evidence="7">SAG AM-311-K15</strain>
    </source>
</reference>